<dbReference type="GeneID" id="71415470"/>
<keyword evidence="2" id="KW-0238">DNA-binding</keyword>
<gene>
    <name evidence="2" type="ORF">SAMN04515649_11182</name>
</gene>
<evidence type="ECO:0000313" key="3">
    <source>
        <dbReference type="Proteomes" id="UP000184012"/>
    </source>
</evidence>
<organism evidence="2 3">
    <name type="scientific">Eubacterium callanderi</name>
    <dbReference type="NCBI Taxonomy" id="53442"/>
    <lineage>
        <taxon>Bacteria</taxon>
        <taxon>Bacillati</taxon>
        <taxon>Bacillota</taxon>
        <taxon>Clostridia</taxon>
        <taxon>Eubacteriales</taxon>
        <taxon>Eubacteriaceae</taxon>
        <taxon>Eubacterium</taxon>
    </lineage>
</organism>
<dbReference type="PANTHER" id="PTHR37478:SF2">
    <property type="entry name" value="UPF0251 PROTEIN TK0562"/>
    <property type="match status" value="1"/>
</dbReference>
<accession>A0AB74F4S9</accession>
<evidence type="ECO:0000256" key="1">
    <source>
        <dbReference type="ARBA" id="ARBA00009350"/>
    </source>
</evidence>
<dbReference type="GO" id="GO:0003677">
    <property type="term" value="F:DNA binding"/>
    <property type="evidence" value="ECO:0007669"/>
    <property type="project" value="UniProtKB-KW"/>
</dbReference>
<protein>
    <submittedName>
        <fullName evidence="2">Predicted DNA-binding protein, UPF0251 family</fullName>
    </submittedName>
</protein>
<reference evidence="2 3" key="1">
    <citation type="submission" date="2016-11" db="EMBL/GenBank/DDBJ databases">
        <authorList>
            <person name="Varghese N."/>
            <person name="Submissions S."/>
        </authorList>
    </citation>
    <scope>NUCLEOTIDE SEQUENCE [LARGE SCALE GENOMIC DNA]</scope>
    <source>
        <strain evidence="2 3">FD</strain>
    </source>
</reference>
<sequence length="133" mass="15040">MPRPTKRRRICGLPEGKIFVCADACKKQAEPVVMTLEEYETVRLIDHVGLNQEECAEQMAVARTTAQRIYNSARSKLAEHLITGATLKIEGGSYDICTDRECGCRMRQCGKRQCGCHQEKGRCPKKPKKRNEV</sequence>
<proteinExistence type="inferred from homology"/>
<dbReference type="EMBL" id="FRBP01000011">
    <property type="protein sequence ID" value="SHM09946.1"/>
    <property type="molecule type" value="Genomic_DNA"/>
</dbReference>
<dbReference type="PANTHER" id="PTHR37478">
    <property type="match status" value="1"/>
</dbReference>
<dbReference type="Pfam" id="PF02001">
    <property type="entry name" value="DUF134"/>
    <property type="match status" value="1"/>
</dbReference>
<comment type="similarity">
    <text evidence="1">Belongs to the UPF0251 family.</text>
</comment>
<dbReference type="InterPro" id="IPR002852">
    <property type="entry name" value="UPF0251"/>
</dbReference>
<evidence type="ECO:0000313" key="2">
    <source>
        <dbReference type="EMBL" id="SHM09946.1"/>
    </source>
</evidence>
<name>A0AB74F4S9_9FIRM</name>
<dbReference type="AlphaFoldDB" id="A0AB74F4S9"/>
<dbReference type="Proteomes" id="UP000184012">
    <property type="component" value="Unassembled WGS sequence"/>
</dbReference>
<comment type="caution">
    <text evidence="2">The sequence shown here is derived from an EMBL/GenBank/DDBJ whole genome shotgun (WGS) entry which is preliminary data.</text>
</comment>
<dbReference type="RefSeq" id="WP_013380906.1">
    <property type="nucleotide sequence ID" value="NC_014624.2"/>
</dbReference>